<dbReference type="Proteomes" id="UP001319861">
    <property type="component" value="Chromosome"/>
</dbReference>
<dbReference type="RefSeq" id="WP_229232305.1">
    <property type="nucleotide sequence ID" value="NZ_AP024525.1"/>
</dbReference>
<evidence type="ECO:0000313" key="2">
    <source>
        <dbReference type="Proteomes" id="UP001319861"/>
    </source>
</evidence>
<sequence length="81" mass="9031">MNGPEHCNHQARPVEKNPATVWEVMLKHTVDAGPLTSVVHVTAERMAIDNTKPWMFGFWNDDDEGVVAAFPYDAVAGVRRV</sequence>
<gene>
    <name evidence="1" type="ORF">SCMU_14200</name>
</gene>
<reference evidence="1 2" key="1">
    <citation type="journal article" date="2021" name="J. Biosci. Bioeng.">
        <title>Identification and characterization of a chc gene cluster responsible for the aromatization pathway of cyclohexanecarboxylate degradation in Sinomonas cyclohexanicum ATCC 51369.</title>
        <authorList>
            <person name="Yamamoto T."/>
            <person name="Hasegawa Y."/>
            <person name="Lau P.C.K."/>
            <person name="Iwaki H."/>
        </authorList>
    </citation>
    <scope>NUCLEOTIDE SEQUENCE [LARGE SCALE GENOMIC DNA]</scope>
    <source>
        <strain evidence="1 2">ATCC 51369</strain>
    </source>
</reference>
<evidence type="ECO:0000313" key="1">
    <source>
        <dbReference type="EMBL" id="BCT75578.1"/>
    </source>
</evidence>
<accession>A0ABN6FIB2</accession>
<proteinExistence type="predicted"/>
<dbReference type="EMBL" id="AP024525">
    <property type="protein sequence ID" value="BCT75578.1"/>
    <property type="molecule type" value="Genomic_DNA"/>
</dbReference>
<organism evidence="1 2">
    <name type="scientific">Sinomonas cyclohexanicum</name>
    <name type="common">Corynebacterium cyclohexanicum</name>
    <dbReference type="NCBI Taxonomy" id="322009"/>
    <lineage>
        <taxon>Bacteria</taxon>
        <taxon>Bacillati</taxon>
        <taxon>Actinomycetota</taxon>
        <taxon>Actinomycetes</taxon>
        <taxon>Micrococcales</taxon>
        <taxon>Micrococcaceae</taxon>
        <taxon>Sinomonas</taxon>
    </lineage>
</organism>
<keyword evidence="2" id="KW-1185">Reference proteome</keyword>
<name>A0ABN6FIB2_SINCY</name>
<protein>
    <submittedName>
        <fullName evidence="1">Uncharacterized protein</fullName>
    </submittedName>
</protein>